<evidence type="ECO:0008006" key="3">
    <source>
        <dbReference type="Google" id="ProtNLM"/>
    </source>
</evidence>
<name>A0ABW3FPY3_9PSEU</name>
<comment type="caution">
    <text evidence="1">The sequence shown here is derived from an EMBL/GenBank/DDBJ whole genome shotgun (WGS) entry which is preliminary data.</text>
</comment>
<organism evidence="1 2">
    <name type="scientific">Saccharopolyspora rosea</name>
    <dbReference type="NCBI Taxonomy" id="524884"/>
    <lineage>
        <taxon>Bacteria</taxon>
        <taxon>Bacillati</taxon>
        <taxon>Actinomycetota</taxon>
        <taxon>Actinomycetes</taxon>
        <taxon>Pseudonocardiales</taxon>
        <taxon>Pseudonocardiaceae</taxon>
        <taxon>Saccharopolyspora</taxon>
    </lineage>
</organism>
<dbReference type="RefSeq" id="WP_263250726.1">
    <property type="nucleotide sequence ID" value="NZ_BAABLT010000033.1"/>
</dbReference>
<evidence type="ECO:0000313" key="2">
    <source>
        <dbReference type="Proteomes" id="UP001597018"/>
    </source>
</evidence>
<protein>
    <recommendedName>
        <fullName evidence="3">Holliday junction resolvase</fullName>
    </recommendedName>
</protein>
<proteinExistence type="predicted"/>
<reference evidence="2" key="1">
    <citation type="journal article" date="2019" name="Int. J. Syst. Evol. Microbiol.">
        <title>The Global Catalogue of Microorganisms (GCM) 10K type strain sequencing project: providing services to taxonomists for standard genome sequencing and annotation.</title>
        <authorList>
            <consortium name="The Broad Institute Genomics Platform"/>
            <consortium name="The Broad Institute Genome Sequencing Center for Infectious Disease"/>
            <person name="Wu L."/>
            <person name="Ma J."/>
        </authorList>
    </citation>
    <scope>NUCLEOTIDE SEQUENCE [LARGE SCALE GENOMIC DNA]</scope>
    <source>
        <strain evidence="2">CCUG 56401</strain>
    </source>
</reference>
<accession>A0ABW3FPY3</accession>
<dbReference type="Proteomes" id="UP001597018">
    <property type="component" value="Unassembled WGS sequence"/>
</dbReference>
<gene>
    <name evidence="1" type="ORF">ACFQ16_04080</name>
</gene>
<keyword evidence="2" id="KW-1185">Reference proteome</keyword>
<dbReference type="EMBL" id="JBHTIW010000002">
    <property type="protein sequence ID" value="MFD0918914.1"/>
    <property type="molecule type" value="Genomic_DNA"/>
</dbReference>
<evidence type="ECO:0000313" key="1">
    <source>
        <dbReference type="EMBL" id="MFD0918914.1"/>
    </source>
</evidence>
<sequence length="136" mass="15325">MSRARAIGTNWETRCAQYYSDVLGTPVRRLAQHGVADIGDLDGIYLHAVEVKAHRAWDVLEWVRQAQREAANKGEPFFVVLAKRPRLRTADCLAVSTVDNHARLVARLRDAEEALKAADPATYRLHIQEHGTTARR</sequence>